<evidence type="ECO:0000256" key="1">
    <source>
        <dbReference type="ARBA" id="ARBA00005375"/>
    </source>
</evidence>
<dbReference type="SUPFAM" id="SSF53254">
    <property type="entry name" value="Phosphoglycerate mutase-like"/>
    <property type="match status" value="1"/>
</dbReference>
<proteinExistence type="inferred from homology"/>
<dbReference type="PANTHER" id="PTHR11567">
    <property type="entry name" value="ACID PHOSPHATASE-RELATED"/>
    <property type="match status" value="1"/>
</dbReference>
<evidence type="ECO:0000313" key="5">
    <source>
        <dbReference type="EMBL" id="OOQ89285.1"/>
    </source>
</evidence>
<keyword evidence="4" id="KW-0732">Signal</keyword>
<sequence length="582" mass="63831">MLNRRYLALIPLWLQASLPVTAQAYTEKVWGVFAYTVHGDSTPNVLAEARPRFLSDYGANQLAAAGAAFRDRYLSSGEGFTVSDSAIQYISASVLDSKDVGIFSTTDQFNIASAQAFMQGLYPPLGQSGMAPSDTGGNSSFDVSPLDGYQYPQIVTLGNGDPQSVMVAGQADCSMHQVAESEYRNGDYAREITEITDAFYVRLWHEVLSGVYAESSATYSNAVDIFDYIEYEAVHNSTVQTQLTEDEIRQARWWADHYTYATNGQSDSNSQSTISAVSPIAGQTLATSILRAFDLNIEKFGTAQKMTLLFGGAEPAVALASLLGLAAEQRPNFYTRPVRGASLVFELYSYEADEVYPTYPGIDNLYVRFFMHNGTNDTDFTSYSLFGYGPSHEYIPYSEFRSEVETFAVQSTQEWCLRCNSAAVFCTGVLDSSGSDSSKKNKGMAPAVAGVIGAVVTLAVIGLLVALGFFIWSRRKRQGNHKPSLGGFKGTDKLASDTDLTFKSPIWDASKSVHAEQNNDIASGVAVRGHERLGSWEMGQQKKEIDDVESASHRHMSTLEDENEDEWRIHSGLQPVKIRESV</sequence>
<reference evidence="6" key="1">
    <citation type="submission" date="2015-09" db="EMBL/GenBank/DDBJ databases">
        <authorList>
            <person name="Fill T.P."/>
            <person name="Baretta J.F."/>
            <person name="de Almeida L.G."/>
            <person name="Rocha M."/>
            <person name="de Souza D.H."/>
            <person name="Malavazi I."/>
            <person name="Cerdeira L.T."/>
            <person name="Hong H."/>
            <person name="Samborskyy M."/>
            <person name="de Vasconcelos A.T."/>
            <person name="Leadlay P."/>
            <person name="Rodrigues-Filho E."/>
        </authorList>
    </citation>
    <scope>NUCLEOTIDE SEQUENCE [LARGE SCALE GENOMIC DNA]</scope>
    <source>
        <strain evidence="6">LaBioMMi 136</strain>
    </source>
</reference>
<feature type="transmembrane region" description="Helical" evidence="3">
    <location>
        <begin position="447"/>
        <end position="472"/>
    </location>
</feature>
<dbReference type="Gene3D" id="3.40.50.1240">
    <property type="entry name" value="Phosphoglycerate mutase-like"/>
    <property type="match status" value="1"/>
</dbReference>
<protein>
    <submittedName>
        <fullName evidence="5">Putative histidine acid phosphatase</fullName>
    </submittedName>
</protein>
<dbReference type="PANTHER" id="PTHR11567:SF127">
    <property type="entry name" value="HISTIDINE ACID PHOSPHATASE"/>
    <property type="match status" value="1"/>
</dbReference>
<dbReference type="Pfam" id="PF00328">
    <property type="entry name" value="His_Phos_2"/>
    <property type="match status" value="1"/>
</dbReference>
<name>A0A1S9RUV9_PENBI</name>
<comment type="similarity">
    <text evidence="1">Belongs to the histidine acid phosphatase family.</text>
</comment>
<accession>A0A1S9RUV9</accession>
<organism evidence="5 6">
    <name type="scientific">Penicillium brasilianum</name>
    <dbReference type="NCBI Taxonomy" id="104259"/>
    <lineage>
        <taxon>Eukaryota</taxon>
        <taxon>Fungi</taxon>
        <taxon>Dikarya</taxon>
        <taxon>Ascomycota</taxon>
        <taxon>Pezizomycotina</taxon>
        <taxon>Eurotiomycetes</taxon>
        <taxon>Eurotiomycetidae</taxon>
        <taxon>Eurotiales</taxon>
        <taxon>Aspergillaceae</taxon>
        <taxon>Penicillium</taxon>
    </lineage>
</organism>
<evidence type="ECO:0000313" key="6">
    <source>
        <dbReference type="Proteomes" id="UP000190744"/>
    </source>
</evidence>
<dbReference type="EMBL" id="LJBN01000112">
    <property type="protein sequence ID" value="OOQ89285.1"/>
    <property type="molecule type" value="Genomic_DNA"/>
</dbReference>
<keyword evidence="3" id="KW-0472">Membrane</keyword>
<dbReference type="InterPro" id="IPR050645">
    <property type="entry name" value="Histidine_acid_phosphatase"/>
</dbReference>
<comment type="caution">
    <text evidence="5">The sequence shown here is derived from an EMBL/GenBank/DDBJ whole genome shotgun (WGS) entry which is preliminary data.</text>
</comment>
<dbReference type="GO" id="GO:0016791">
    <property type="term" value="F:phosphatase activity"/>
    <property type="evidence" value="ECO:0007669"/>
    <property type="project" value="TreeGrafter"/>
</dbReference>
<feature type="signal peptide" evidence="4">
    <location>
        <begin position="1"/>
        <end position="24"/>
    </location>
</feature>
<feature type="chain" id="PRO_5012978568" evidence="4">
    <location>
        <begin position="25"/>
        <end position="582"/>
    </location>
</feature>
<dbReference type="Proteomes" id="UP000190744">
    <property type="component" value="Unassembled WGS sequence"/>
</dbReference>
<gene>
    <name evidence="5" type="ORF">PEBR_27255</name>
</gene>
<dbReference type="AlphaFoldDB" id="A0A1S9RUV9"/>
<evidence type="ECO:0000256" key="4">
    <source>
        <dbReference type="SAM" id="SignalP"/>
    </source>
</evidence>
<dbReference type="InterPro" id="IPR029033">
    <property type="entry name" value="His_PPase_superfam"/>
</dbReference>
<keyword evidence="3" id="KW-1133">Transmembrane helix</keyword>
<evidence type="ECO:0000256" key="3">
    <source>
        <dbReference type="SAM" id="Phobius"/>
    </source>
</evidence>
<dbReference type="InterPro" id="IPR000560">
    <property type="entry name" value="His_Pase_clade-2"/>
</dbReference>
<evidence type="ECO:0000256" key="2">
    <source>
        <dbReference type="SAM" id="MobiDB-lite"/>
    </source>
</evidence>
<keyword evidence="3" id="KW-0812">Transmembrane</keyword>
<feature type="region of interest" description="Disordered" evidence="2">
    <location>
        <begin position="541"/>
        <end position="563"/>
    </location>
</feature>